<dbReference type="InterPro" id="IPR002477">
    <property type="entry name" value="Peptidoglycan-bd-like"/>
</dbReference>
<dbReference type="STRING" id="909626.AQJ91_08215"/>
<evidence type="ECO:0000259" key="6">
    <source>
        <dbReference type="PROSITE" id="PS50011"/>
    </source>
</evidence>
<dbReference type="GO" id="GO:0005524">
    <property type="term" value="F:ATP binding"/>
    <property type="evidence" value="ECO:0007669"/>
    <property type="project" value="UniProtKB-KW"/>
</dbReference>
<comment type="caution">
    <text evidence="7">The sequence shown here is derived from an EMBL/GenBank/DDBJ whole genome shotgun (WGS) entry which is preliminary data.</text>
</comment>
<dbReference type="RefSeq" id="WP_067017935.1">
    <property type="nucleotide sequence ID" value="NZ_KQ949077.1"/>
</dbReference>
<dbReference type="Gene3D" id="3.30.200.20">
    <property type="entry name" value="Phosphorylase Kinase, domain 1"/>
    <property type="match status" value="1"/>
</dbReference>
<dbReference type="CDD" id="cd14014">
    <property type="entry name" value="STKc_PknB_like"/>
    <property type="match status" value="1"/>
</dbReference>
<keyword evidence="8" id="KW-1185">Reference proteome</keyword>
<dbReference type="EMBL" id="LMXB01000022">
    <property type="protein sequence ID" value="KUO21745.1"/>
    <property type="molecule type" value="Genomic_DNA"/>
</dbReference>
<dbReference type="SUPFAM" id="SSF47090">
    <property type="entry name" value="PGBD-like"/>
    <property type="match status" value="1"/>
</dbReference>
<dbReference type="SMART" id="SM00220">
    <property type="entry name" value="S_TKc"/>
    <property type="match status" value="1"/>
</dbReference>
<keyword evidence="4 7" id="KW-0418">Kinase</keyword>
<keyword evidence="5" id="KW-0067">ATP-binding</keyword>
<keyword evidence="3" id="KW-0547">Nucleotide-binding</keyword>
<dbReference type="AlphaFoldDB" id="A0A101V3B2"/>
<keyword evidence="7" id="KW-0723">Serine/threonine-protein kinase</keyword>
<organism evidence="7 8">
    <name type="scientific">Streptomyces dysideae</name>
    <dbReference type="NCBI Taxonomy" id="909626"/>
    <lineage>
        <taxon>Bacteria</taxon>
        <taxon>Bacillati</taxon>
        <taxon>Actinomycetota</taxon>
        <taxon>Actinomycetes</taxon>
        <taxon>Kitasatosporales</taxon>
        <taxon>Streptomycetaceae</taxon>
        <taxon>Streptomyces</taxon>
    </lineage>
</organism>
<dbReference type="InterPro" id="IPR050660">
    <property type="entry name" value="NEK_Ser/Thr_kinase"/>
</dbReference>
<dbReference type="Gene3D" id="1.10.510.10">
    <property type="entry name" value="Transferase(Phosphotransferase) domain 1"/>
    <property type="match status" value="1"/>
</dbReference>
<dbReference type="EC" id="2.7.11.1" evidence="1"/>
<dbReference type="Proteomes" id="UP000053260">
    <property type="component" value="Unassembled WGS sequence"/>
</dbReference>
<dbReference type="OrthoDB" id="9801841at2"/>
<dbReference type="Pfam" id="PF01471">
    <property type="entry name" value="PG_binding_1"/>
    <property type="match status" value="1"/>
</dbReference>
<evidence type="ECO:0000256" key="2">
    <source>
        <dbReference type="ARBA" id="ARBA00022679"/>
    </source>
</evidence>
<feature type="domain" description="Protein kinase" evidence="6">
    <location>
        <begin position="18"/>
        <end position="306"/>
    </location>
</feature>
<dbReference type="Gene3D" id="1.10.101.10">
    <property type="entry name" value="PGBD-like superfamily/PGBD"/>
    <property type="match status" value="1"/>
</dbReference>
<keyword evidence="2" id="KW-0808">Transferase</keyword>
<dbReference type="Pfam" id="PF00069">
    <property type="entry name" value="Pkinase"/>
    <property type="match status" value="1"/>
</dbReference>
<evidence type="ECO:0000256" key="1">
    <source>
        <dbReference type="ARBA" id="ARBA00012513"/>
    </source>
</evidence>
<dbReference type="InterPro" id="IPR036365">
    <property type="entry name" value="PGBD-like_sf"/>
</dbReference>
<reference evidence="7 8" key="1">
    <citation type="submission" date="2015-10" db="EMBL/GenBank/DDBJ databases">
        <title>Draft genome sequence of Streptomyces sp. RV15, isolated from a marine sponge.</title>
        <authorList>
            <person name="Ruckert C."/>
            <person name="Abdelmohsen U.R."/>
            <person name="Winkler A."/>
            <person name="Hentschel U."/>
            <person name="Kalinowski J."/>
            <person name="Kampfer P."/>
            <person name="Glaeser S."/>
        </authorList>
    </citation>
    <scope>NUCLEOTIDE SEQUENCE [LARGE SCALE GENOMIC DNA]</scope>
    <source>
        <strain evidence="7 8">RV15</strain>
    </source>
</reference>
<dbReference type="InterPro" id="IPR036366">
    <property type="entry name" value="PGBDSf"/>
</dbReference>
<gene>
    <name evidence="7" type="ORF">AQJ91_08215</name>
</gene>
<dbReference type="PROSITE" id="PS50011">
    <property type="entry name" value="PROTEIN_KINASE_DOM"/>
    <property type="match status" value="1"/>
</dbReference>
<name>A0A101V3B2_9ACTN</name>
<sequence>MSKSYAVPVPKGYRVGAWEIRAPIASGAFATVYAAKHTGDEDPELPRQAALKFLPTGTRTPRQLRHLRELADREVELLEKLRAPRLIRMYDTLTVDDPGHPELDGATVLVLERAEGSLDVVLELTPKPEAGPALLAQICEGLHQLHHAGWVHGDLKPANVLLLKDGSVRLADFNMAAELQGTHAYAPAFATPDYTPPELLWPEIDERGTRIRPSADIWAFGVLAHVVLTGTFPLPGGTTDARCDAAMRYARGAEELRLSPELPEAWREIVRDCLGRTHADRITTEALLRRAEQAAGTARSARLPRLRPRRWLRPVLVAAVAAVALGTATTVTYTLRDEAPVAAAPPTCEKPAVYEDTKYGRGYAAGESGSWDFIIRQGDGGSQVREAQCLLRYLHGITEVGEVDGVFGPMTHSAVVIFQKRAGMDADGVVGLKTWAALRKAEEV</sequence>
<evidence type="ECO:0000313" key="8">
    <source>
        <dbReference type="Proteomes" id="UP000053260"/>
    </source>
</evidence>
<evidence type="ECO:0000256" key="3">
    <source>
        <dbReference type="ARBA" id="ARBA00022741"/>
    </source>
</evidence>
<dbReference type="SUPFAM" id="SSF56112">
    <property type="entry name" value="Protein kinase-like (PK-like)"/>
    <property type="match status" value="1"/>
</dbReference>
<evidence type="ECO:0000313" key="7">
    <source>
        <dbReference type="EMBL" id="KUO21745.1"/>
    </source>
</evidence>
<protein>
    <recommendedName>
        <fullName evidence="1">non-specific serine/threonine protein kinase</fullName>
        <ecNumber evidence="1">2.7.11.1</ecNumber>
    </recommendedName>
</protein>
<dbReference type="PANTHER" id="PTHR43671:SF13">
    <property type="entry name" value="SERINE_THREONINE-PROTEIN KINASE NEK2"/>
    <property type="match status" value="1"/>
</dbReference>
<accession>A0A101V3B2</accession>
<proteinExistence type="predicted"/>
<dbReference type="InterPro" id="IPR000719">
    <property type="entry name" value="Prot_kinase_dom"/>
</dbReference>
<evidence type="ECO:0000256" key="5">
    <source>
        <dbReference type="ARBA" id="ARBA00022840"/>
    </source>
</evidence>
<dbReference type="GO" id="GO:0004674">
    <property type="term" value="F:protein serine/threonine kinase activity"/>
    <property type="evidence" value="ECO:0007669"/>
    <property type="project" value="UniProtKB-KW"/>
</dbReference>
<dbReference type="PANTHER" id="PTHR43671">
    <property type="entry name" value="SERINE/THREONINE-PROTEIN KINASE NEK"/>
    <property type="match status" value="1"/>
</dbReference>
<evidence type="ECO:0000256" key="4">
    <source>
        <dbReference type="ARBA" id="ARBA00022777"/>
    </source>
</evidence>
<dbReference type="InterPro" id="IPR011009">
    <property type="entry name" value="Kinase-like_dom_sf"/>
</dbReference>